<dbReference type="GeneID" id="87840064"/>
<comment type="caution">
    <text evidence="3">The sequence shown here is derived from an EMBL/GenBank/DDBJ whole genome shotgun (WGS) entry which is preliminary data.</text>
</comment>
<dbReference type="Gene3D" id="3.40.50.150">
    <property type="entry name" value="Vaccinia Virus protein VP39"/>
    <property type="match status" value="1"/>
</dbReference>
<dbReference type="RefSeq" id="XP_062662254.1">
    <property type="nucleotide sequence ID" value="XM_062803116.1"/>
</dbReference>
<evidence type="ECO:0000256" key="1">
    <source>
        <dbReference type="ARBA" id="ARBA00038158"/>
    </source>
</evidence>
<keyword evidence="3" id="KW-0808">Transferase</keyword>
<reference evidence="3" key="2">
    <citation type="submission" date="2023-06" db="EMBL/GenBank/DDBJ databases">
        <authorList>
            <consortium name="Lawrence Berkeley National Laboratory"/>
            <person name="Haridas S."/>
            <person name="Hensen N."/>
            <person name="Bonometti L."/>
            <person name="Westerberg I."/>
            <person name="Brannstrom I.O."/>
            <person name="Guillou S."/>
            <person name="Cros-Aarteil S."/>
            <person name="Calhoun S."/>
            <person name="Kuo A."/>
            <person name="Mondo S."/>
            <person name="Pangilinan J."/>
            <person name="Riley R."/>
            <person name="Labutti K."/>
            <person name="Andreopoulos B."/>
            <person name="Lipzen A."/>
            <person name="Chen C."/>
            <person name="Yanf M."/>
            <person name="Daum C."/>
            <person name="Ng V."/>
            <person name="Clum A."/>
            <person name="Steindorff A."/>
            <person name="Ohm R."/>
            <person name="Martin F."/>
            <person name="Silar P."/>
            <person name="Natvig D."/>
            <person name="Lalanne C."/>
            <person name="Gautier V."/>
            <person name="Ament-Velasquez S.L."/>
            <person name="Kruys A."/>
            <person name="Hutchinson M.I."/>
            <person name="Powell A.J."/>
            <person name="Barry K."/>
            <person name="Miller A.N."/>
            <person name="Grigoriev I.V."/>
            <person name="Debuchy R."/>
            <person name="Gladieux P."/>
            <person name="Thoren M.H."/>
            <person name="Johannesson H."/>
        </authorList>
    </citation>
    <scope>NUCLEOTIDE SEQUENCE</scope>
    <source>
        <strain evidence="3">CBS 168.71</strain>
    </source>
</reference>
<dbReference type="GO" id="GO:0008168">
    <property type="term" value="F:methyltransferase activity"/>
    <property type="evidence" value="ECO:0007669"/>
    <property type="project" value="UniProtKB-KW"/>
</dbReference>
<sequence>MTSPNGFSQTASLGQLPATDAVSSSASPGFGPSCANMRAAGGRNDGCRGTFSLLNPPGKEHQPQTWLPAGRPCCCRSQVTRLLSRPRPVGVEKNGPALRAGLPQLGDSANDLNLRCRSSPLHCCSSMPHVFRFTGSNRGPSSSLLTGSLFWKRNLKPSSSLRLRPVHTCPPNNQLRVCIQTDCAMCQSPEAHIEIDEGQAGDNDSVLGDELSAFTASITSSILNYPVENGRRYHAFRAGAYYMPNDDLEQNRLDLAHAMMTKAIGDNLFLAPVDTDKMQRVLDIGTGTGIWSMAMGDEYPNVSQILGNDLSAIQPPWVPPNVKFEIDDVECPWVYEMPFDFIFCRYMTGSINDWPKLVERVHENLNPGAWAEFQDFDLQYYSEDGSLKPESNTLTWINTFLKATDKMGREACPGPKLEEWVRDAGFTNVTHQKFRLPIGPWPKDAHLKQVGLYNISQIMTGLEAFSLRIFCDVLGWSKEEVFVLLAEVRNELKDPKLHAQFDYHVVYGQRKED</sequence>
<accession>A0AAE0HLK0</accession>
<reference evidence="3" key="1">
    <citation type="journal article" date="2023" name="Mol. Phylogenet. Evol.">
        <title>Genome-scale phylogeny and comparative genomics of the fungal order Sordariales.</title>
        <authorList>
            <person name="Hensen N."/>
            <person name="Bonometti L."/>
            <person name="Westerberg I."/>
            <person name="Brannstrom I.O."/>
            <person name="Guillou S."/>
            <person name="Cros-Aarteil S."/>
            <person name="Calhoun S."/>
            <person name="Haridas S."/>
            <person name="Kuo A."/>
            <person name="Mondo S."/>
            <person name="Pangilinan J."/>
            <person name="Riley R."/>
            <person name="LaButti K."/>
            <person name="Andreopoulos B."/>
            <person name="Lipzen A."/>
            <person name="Chen C."/>
            <person name="Yan M."/>
            <person name="Daum C."/>
            <person name="Ng V."/>
            <person name="Clum A."/>
            <person name="Steindorff A."/>
            <person name="Ohm R.A."/>
            <person name="Martin F."/>
            <person name="Silar P."/>
            <person name="Natvig D.O."/>
            <person name="Lalanne C."/>
            <person name="Gautier V."/>
            <person name="Ament-Velasquez S.L."/>
            <person name="Kruys A."/>
            <person name="Hutchinson M.I."/>
            <person name="Powell A.J."/>
            <person name="Barry K."/>
            <person name="Miller A.N."/>
            <person name="Grigoriev I.V."/>
            <person name="Debuchy R."/>
            <person name="Gladieux P."/>
            <person name="Hiltunen Thoren M."/>
            <person name="Johannesson H."/>
        </authorList>
    </citation>
    <scope>NUCLEOTIDE SEQUENCE</scope>
    <source>
        <strain evidence="3">CBS 168.71</strain>
    </source>
</reference>
<keyword evidence="3" id="KW-0489">Methyltransferase</keyword>
<dbReference type="PANTHER" id="PTHR43591:SF10">
    <property type="entry name" value="ABC TRANSMEMBRANE TYPE-1 DOMAIN-CONTAINING PROTEIN-RELATED"/>
    <property type="match status" value="1"/>
</dbReference>
<dbReference type="Pfam" id="PF13489">
    <property type="entry name" value="Methyltransf_23"/>
    <property type="match status" value="1"/>
</dbReference>
<keyword evidence="4" id="KW-1185">Reference proteome</keyword>
<evidence type="ECO:0000256" key="2">
    <source>
        <dbReference type="SAM" id="MobiDB-lite"/>
    </source>
</evidence>
<dbReference type="EMBL" id="JAUEPN010000002">
    <property type="protein sequence ID" value="KAK3298740.1"/>
    <property type="molecule type" value="Genomic_DNA"/>
</dbReference>
<comment type="similarity">
    <text evidence="1">Belongs to the methyltransferase superfamily. LaeA methyltransferase family.</text>
</comment>
<evidence type="ECO:0000313" key="3">
    <source>
        <dbReference type="EMBL" id="KAK3298740.1"/>
    </source>
</evidence>
<dbReference type="InterPro" id="IPR029063">
    <property type="entry name" value="SAM-dependent_MTases_sf"/>
</dbReference>
<gene>
    <name evidence="3" type="ORF">B0H64DRAFT_386039</name>
</gene>
<name>A0AAE0HLK0_9PEZI</name>
<evidence type="ECO:0000313" key="4">
    <source>
        <dbReference type="Proteomes" id="UP001278766"/>
    </source>
</evidence>
<proteinExistence type="inferred from homology"/>
<feature type="compositionally biased region" description="Polar residues" evidence="2">
    <location>
        <begin position="1"/>
        <end position="13"/>
    </location>
</feature>
<dbReference type="Proteomes" id="UP001278766">
    <property type="component" value="Unassembled WGS sequence"/>
</dbReference>
<protein>
    <submittedName>
        <fullName evidence="3">S-adenosyl-L-methionine-dependent methyltransferase</fullName>
    </submittedName>
</protein>
<dbReference type="GO" id="GO:0032259">
    <property type="term" value="P:methylation"/>
    <property type="evidence" value="ECO:0007669"/>
    <property type="project" value="UniProtKB-KW"/>
</dbReference>
<dbReference type="PANTHER" id="PTHR43591">
    <property type="entry name" value="METHYLTRANSFERASE"/>
    <property type="match status" value="1"/>
</dbReference>
<dbReference type="CDD" id="cd02440">
    <property type="entry name" value="AdoMet_MTases"/>
    <property type="match status" value="1"/>
</dbReference>
<dbReference type="SUPFAM" id="SSF53335">
    <property type="entry name" value="S-adenosyl-L-methionine-dependent methyltransferases"/>
    <property type="match status" value="1"/>
</dbReference>
<organism evidence="3 4">
    <name type="scientific">Chaetomium fimeti</name>
    <dbReference type="NCBI Taxonomy" id="1854472"/>
    <lineage>
        <taxon>Eukaryota</taxon>
        <taxon>Fungi</taxon>
        <taxon>Dikarya</taxon>
        <taxon>Ascomycota</taxon>
        <taxon>Pezizomycotina</taxon>
        <taxon>Sordariomycetes</taxon>
        <taxon>Sordariomycetidae</taxon>
        <taxon>Sordariales</taxon>
        <taxon>Chaetomiaceae</taxon>
        <taxon>Chaetomium</taxon>
    </lineage>
</organism>
<dbReference type="AlphaFoldDB" id="A0AAE0HLK0"/>
<feature type="region of interest" description="Disordered" evidence="2">
    <location>
        <begin position="1"/>
        <end position="27"/>
    </location>
</feature>